<dbReference type="Pfam" id="PF02156">
    <property type="entry name" value="Glyco_hydro_26"/>
    <property type="match status" value="1"/>
</dbReference>
<dbReference type="Gene3D" id="3.20.20.80">
    <property type="entry name" value="Glycosidases"/>
    <property type="match status" value="1"/>
</dbReference>
<comment type="caution">
    <text evidence="6">The sequence shown here is derived from an EMBL/GenBank/DDBJ whole genome shotgun (WGS) entry which is preliminary data.</text>
</comment>
<comment type="similarity">
    <text evidence="1 4">Belongs to the glycosyl hydrolase 26 family.</text>
</comment>
<evidence type="ECO:0000256" key="4">
    <source>
        <dbReference type="PROSITE-ProRule" id="PRU01100"/>
    </source>
</evidence>
<accession>A0AA37UNB0</accession>
<keyword evidence="2 4" id="KW-0378">Hydrolase</keyword>
<protein>
    <recommendedName>
        <fullName evidence="5">GH26 domain-containing protein</fullName>
    </recommendedName>
</protein>
<name>A0AA37UNB0_9MICO</name>
<dbReference type="RefSeq" id="WP_284231248.1">
    <property type="nucleotide sequence ID" value="NZ_BSUL01000001.1"/>
</dbReference>
<reference evidence="6 7" key="1">
    <citation type="journal article" date="2014" name="Int. J. Syst. Evol. Microbiol.">
        <title>Complete genome sequence of Corynebacterium casei LMG S-19264T (=DSM 44701T), isolated from a smear-ripened cheese.</title>
        <authorList>
            <consortium name="US DOE Joint Genome Institute (JGI-PGF)"/>
            <person name="Walter F."/>
            <person name="Albersmeier A."/>
            <person name="Kalinowski J."/>
            <person name="Ruckert C."/>
        </authorList>
    </citation>
    <scope>NUCLEOTIDE SEQUENCE [LARGE SCALE GENOMIC DNA]</scope>
    <source>
        <strain evidence="6 7">NBRC 112289</strain>
    </source>
</reference>
<dbReference type="GO" id="GO:0006080">
    <property type="term" value="P:substituted mannan metabolic process"/>
    <property type="evidence" value="ECO:0007669"/>
    <property type="project" value="InterPro"/>
</dbReference>
<dbReference type="PANTHER" id="PTHR40079">
    <property type="entry name" value="MANNAN ENDO-1,4-BETA-MANNOSIDASE E-RELATED"/>
    <property type="match status" value="1"/>
</dbReference>
<dbReference type="PROSITE" id="PS51764">
    <property type="entry name" value="GH26"/>
    <property type="match status" value="1"/>
</dbReference>
<evidence type="ECO:0000259" key="5">
    <source>
        <dbReference type="PROSITE" id="PS51764"/>
    </source>
</evidence>
<feature type="active site" description="Nucleophile" evidence="4">
    <location>
        <position position="221"/>
    </location>
</feature>
<dbReference type="SUPFAM" id="SSF51445">
    <property type="entry name" value="(Trans)glycosidases"/>
    <property type="match status" value="1"/>
</dbReference>
<feature type="domain" description="GH26" evidence="5">
    <location>
        <begin position="1"/>
        <end position="285"/>
    </location>
</feature>
<evidence type="ECO:0000256" key="3">
    <source>
        <dbReference type="ARBA" id="ARBA00023295"/>
    </source>
</evidence>
<evidence type="ECO:0000313" key="6">
    <source>
        <dbReference type="EMBL" id="GMA28056.1"/>
    </source>
</evidence>
<evidence type="ECO:0000313" key="7">
    <source>
        <dbReference type="Proteomes" id="UP001157160"/>
    </source>
</evidence>
<organism evidence="6 7">
    <name type="scientific">Arenivirga flava</name>
    <dbReference type="NCBI Taxonomy" id="1930060"/>
    <lineage>
        <taxon>Bacteria</taxon>
        <taxon>Bacillati</taxon>
        <taxon>Actinomycetota</taxon>
        <taxon>Actinomycetes</taxon>
        <taxon>Micrococcales</taxon>
        <taxon>Microbacteriaceae</taxon>
        <taxon>Arenivirga</taxon>
    </lineage>
</organism>
<dbReference type="PANTHER" id="PTHR40079:SF4">
    <property type="entry name" value="GH26 DOMAIN-CONTAINING PROTEIN-RELATED"/>
    <property type="match status" value="1"/>
</dbReference>
<dbReference type="Proteomes" id="UP001157160">
    <property type="component" value="Unassembled WGS sequence"/>
</dbReference>
<feature type="active site" description="Proton donor" evidence="4">
    <location>
        <position position="116"/>
    </location>
</feature>
<dbReference type="GO" id="GO:0016985">
    <property type="term" value="F:mannan endo-1,4-beta-mannosidase activity"/>
    <property type="evidence" value="ECO:0007669"/>
    <property type="project" value="InterPro"/>
</dbReference>
<gene>
    <name evidence="6" type="ORF">GCM10025874_13090</name>
</gene>
<dbReference type="EMBL" id="BSUL01000001">
    <property type="protein sequence ID" value="GMA28056.1"/>
    <property type="molecule type" value="Genomic_DNA"/>
</dbReference>
<dbReference type="InterPro" id="IPR022790">
    <property type="entry name" value="GH26_dom"/>
</dbReference>
<sequence>MPIVDPAISAADAPLVPEHGALLGVYYGDGEPATTDAVIGRTPPLHLTYFGWEDDWVGSEVVAQDAAAGRTSLVNWEPFGVDFADIVAGEYDDLLLERATAAAALERPVMLDFAAEMNEEEGWGGHDPELYVAAYRHVHDVFEGADGGNVVWVWAPNNTDSEGAPPALDYYPGEQYVDWTGIDGYNWGTDQPGFVWQSFDEVFRDMVEQLTPLGKPIIIGETASSEIGGDKADWIGGIVPTLREEFPLIRAVVWFDIAKERDWRIRSSPEALRAFQRMAADPYFG</sequence>
<keyword evidence="3 4" id="KW-0326">Glycosidase</keyword>
<dbReference type="InterPro" id="IPR000805">
    <property type="entry name" value="Glyco_hydro_26"/>
</dbReference>
<dbReference type="AlphaFoldDB" id="A0AA37UNB0"/>
<evidence type="ECO:0000256" key="2">
    <source>
        <dbReference type="ARBA" id="ARBA00022801"/>
    </source>
</evidence>
<proteinExistence type="inferred from homology"/>
<keyword evidence="7" id="KW-1185">Reference proteome</keyword>
<evidence type="ECO:0000256" key="1">
    <source>
        <dbReference type="ARBA" id="ARBA00007754"/>
    </source>
</evidence>
<dbReference type="InterPro" id="IPR017853">
    <property type="entry name" value="GH"/>
</dbReference>